<dbReference type="SUPFAM" id="SSF55729">
    <property type="entry name" value="Acyl-CoA N-acyltransferases (Nat)"/>
    <property type="match status" value="1"/>
</dbReference>
<proteinExistence type="predicted"/>
<name>A0ABW3R2H6_9PSEU</name>
<keyword evidence="2" id="KW-0808">Transferase</keyword>
<dbReference type="Proteomes" id="UP001597168">
    <property type="component" value="Unassembled WGS sequence"/>
</dbReference>
<protein>
    <submittedName>
        <fullName evidence="2">GNAT family N-acetyltransferase</fullName>
        <ecNumber evidence="2">2.3.1.-</ecNumber>
    </submittedName>
</protein>
<evidence type="ECO:0000313" key="3">
    <source>
        <dbReference type="Proteomes" id="UP001597168"/>
    </source>
</evidence>
<gene>
    <name evidence="2" type="ORF">ACFQ3T_29195</name>
</gene>
<feature type="domain" description="N-acetyltransferase" evidence="1">
    <location>
        <begin position="22"/>
        <end position="136"/>
    </location>
</feature>
<dbReference type="GO" id="GO:0016746">
    <property type="term" value="F:acyltransferase activity"/>
    <property type="evidence" value="ECO:0007669"/>
    <property type="project" value="UniProtKB-KW"/>
</dbReference>
<reference evidence="3" key="1">
    <citation type="journal article" date="2019" name="Int. J. Syst. Evol. Microbiol.">
        <title>The Global Catalogue of Microorganisms (GCM) 10K type strain sequencing project: providing services to taxonomists for standard genome sequencing and annotation.</title>
        <authorList>
            <consortium name="The Broad Institute Genomics Platform"/>
            <consortium name="The Broad Institute Genome Sequencing Center for Infectious Disease"/>
            <person name="Wu L."/>
            <person name="Ma J."/>
        </authorList>
    </citation>
    <scope>NUCLEOTIDE SEQUENCE [LARGE SCALE GENOMIC DNA]</scope>
    <source>
        <strain evidence="3">CCUG 60214</strain>
    </source>
</reference>
<dbReference type="EMBL" id="JBHTLK010000219">
    <property type="protein sequence ID" value="MFD1151226.1"/>
    <property type="molecule type" value="Genomic_DNA"/>
</dbReference>
<sequence length="149" mass="17333">MPWLPADFAHPTRVALDAEHHLRPIRESDVDVDYPAVMGSQARLWSKYGEKWGWPPAHMTHEQDRVDLARHEREQEAHKSFNYALFNADETRLLGCVYIDPAPDTEADAQISWWVVDEHVGTELEEALDAFVPEWIAEVWPFTRPRYAI</sequence>
<organism evidence="2 3">
    <name type="scientific">Saccharothrix hoggarensis</name>
    <dbReference type="NCBI Taxonomy" id="913853"/>
    <lineage>
        <taxon>Bacteria</taxon>
        <taxon>Bacillati</taxon>
        <taxon>Actinomycetota</taxon>
        <taxon>Actinomycetes</taxon>
        <taxon>Pseudonocardiales</taxon>
        <taxon>Pseudonocardiaceae</taxon>
        <taxon>Saccharothrix</taxon>
    </lineage>
</organism>
<evidence type="ECO:0000313" key="2">
    <source>
        <dbReference type="EMBL" id="MFD1151226.1"/>
    </source>
</evidence>
<comment type="caution">
    <text evidence="2">The sequence shown here is derived from an EMBL/GenBank/DDBJ whole genome shotgun (WGS) entry which is preliminary data.</text>
</comment>
<dbReference type="RefSeq" id="WP_380728042.1">
    <property type="nucleotide sequence ID" value="NZ_JBHTLK010000219.1"/>
</dbReference>
<evidence type="ECO:0000259" key="1">
    <source>
        <dbReference type="Pfam" id="PF13302"/>
    </source>
</evidence>
<dbReference type="InterPro" id="IPR000182">
    <property type="entry name" value="GNAT_dom"/>
</dbReference>
<keyword evidence="3" id="KW-1185">Reference proteome</keyword>
<keyword evidence="2" id="KW-0012">Acyltransferase</keyword>
<dbReference type="Gene3D" id="3.40.630.30">
    <property type="match status" value="1"/>
</dbReference>
<dbReference type="Pfam" id="PF13302">
    <property type="entry name" value="Acetyltransf_3"/>
    <property type="match status" value="1"/>
</dbReference>
<accession>A0ABW3R2H6</accession>
<dbReference type="EC" id="2.3.1.-" evidence="2"/>
<dbReference type="InterPro" id="IPR016181">
    <property type="entry name" value="Acyl_CoA_acyltransferase"/>
</dbReference>